<dbReference type="AlphaFoldDB" id="A0A645D4Y2"/>
<evidence type="ECO:0000313" key="2">
    <source>
        <dbReference type="EMBL" id="MPM84275.1"/>
    </source>
</evidence>
<feature type="region of interest" description="Disordered" evidence="1">
    <location>
        <begin position="64"/>
        <end position="83"/>
    </location>
</feature>
<evidence type="ECO:0000256" key="1">
    <source>
        <dbReference type="SAM" id="MobiDB-lite"/>
    </source>
</evidence>
<reference evidence="2" key="1">
    <citation type="submission" date="2019-08" db="EMBL/GenBank/DDBJ databases">
        <authorList>
            <person name="Kucharzyk K."/>
            <person name="Murdoch R.W."/>
            <person name="Higgins S."/>
            <person name="Loffler F."/>
        </authorList>
    </citation>
    <scope>NUCLEOTIDE SEQUENCE</scope>
</reference>
<protein>
    <submittedName>
        <fullName evidence="2">Uncharacterized protein</fullName>
    </submittedName>
</protein>
<gene>
    <name evidence="2" type="ORF">SDC9_131346</name>
</gene>
<comment type="caution">
    <text evidence="2">The sequence shown here is derived from an EMBL/GenBank/DDBJ whole genome shotgun (WGS) entry which is preliminary data.</text>
</comment>
<feature type="region of interest" description="Disordered" evidence="1">
    <location>
        <begin position="1"/>
        <end position="25"/>
    </location>
</feature>
<accession>A0A645D4Y2</accession>
<organism evidence="2">
    <name type="scientific">bioreactor metagenome</name>
    <dbReference type="NCBI Taxonomy" id="1076179"/>
    <lineage>
        <taxon>unclassified sequences</taxon>
        <taxon>metagenomes</taxon>
        <taxon>ecological metagenomes</taxon>
    </lineage>
</organism>
<dbReference type="EMBL" id="VSSQ01032869">
    <property type="protein sequence ID" value="MPM84275.1"/>
    <property type="molecule type" value="Genomic_DNA"/>
</dbReference>
<proteinExistence type="predicted"/>
<sequence>MPAALPSRCANPNRRSRRSALSGVANSAAAVGVGARRSAAKSVRVKSTSCPTPLMTGTQLAATARTTPSSLKAHRSSIDPPPRAMRITSIPGSAFNRVNARMSSAGAASPCTAAGEMTTSASGYRRLSVFSMSCNAAPVGEVTMPIFAGAGGNRRLRSVSNKPSASSCAFRRKNSW</sequence>
<name>A0A645D4Y2_9ZZZZ</name>